<accession>A0A0G4GZ73</accession>
<gene>
    <name evidence="1" type="ORF">Vbra_10471</name>
</gene>
<keyword evidence="2" id="KW-1185">Reference proteome</keyword>
<dbReference type="AlphaFoldDB" id="A0A0G4GZ73"/>
<proteinExistence type="predicted"/>
<dbReference type="VEuPathDB" id="CryptoDB:Vbra_10471"/>
<protein>
    <submittedName>
        <fullName evidence="1">Uncharacterized protein</fullName>
    </submittedName>
</protein>
<dbReference type="EMBL" id="CDMY01000887">
    <property type="protein sequence ID" value="CEM36376.1"/>
    <property type="molecule type" value="Genomic_DNA"/>
</dbReference>
<evidence type="ECO:0000313" key="2">
    <source>
        <dbReference type="Proteomes" id="UP000041254"/>
    </source>
</evidence>
<evidence type="ECO:0000313" key="1">
    <source>
        <dbReference type="EMBL" id="CEM36376.1"/>
    </source>
</evidence>
<sequence length="350" mass="38241">MHDSFIGTADASPFDETLALRALNRDVASLLSSAYYRHRLHRSNRLSAPIAFSVKNSPSHMKACCLAEKGGPWARWRQLVQLVGEEVIWVTDDDDIARFGSFREYRALPEALAQLRLFGPHVTERDLVHFGVDVTPSSPPLSPSPSSFRFAHAAAHELDRLLFEVVRPSSTSAPSGPVQWSLDATRKTVNMDGRRSVQFSVEADPPVSCQHGRFRATFGSLSRMVCVAYVASRMRRGGGTRMRGHLNGASPTDFARALAHTDSEDKLASIETATLPPLYMPLPSRVCWLLSNDHGQGGERALVVFTASDRVLPLCEVYVGAGDDGGWVRGALERRMGSLLGCEGVTAVLA</sequence>
<dbReference type="Proteomes" id="UP000041254">
    <property type="component" value="Unassembled WGS sequence"/>
</dbReference>
<dbReference type="InParanoid" id="A0A0G4GZ73"/>
<organism evidence="1 2">
    <name type="scientific">Vitrella brassicaformis (strain CCMP3155)</name>
    <dbReference type="NCBI Taxonomy" id="1169540"/>
    <lineage>
        <taxon>Eukaryota</taxon>
        <taxon>Sar</taxon>
        <taxon>Alveolata</taxon>
        <taxon>Colpodellida</taxon>
        <taxon>Vitrellaceae</taxon>
        <taxon>Vitrella</taxon>
    </lineage>
</organism>
<name>A0A0G4GZ73_VITBC</name>
<reference evidence="1 2" key="1">
    <citation type="submission" date="2014-11" db="EMBL/GenBank/DDBJ databases">
        <authorList>
            <person name="Zhu J."/>
            <person name="Qi W."/>
            <person name="Song R."/>
        </authorList>
    </citation>
    <scope>NUCLEOTIDE SEQUENCE [LARGE SCALE GENOMIC DNA]</scope>
</reference>